<gene>
    <name evidence="3" type="ORF">JOE61_001389</name>
</gene>
<evidence type="ECO:0000313" key="3">
    <source>
        <dbReference type="EMBL" id="MBM7507575.1"/>
    </source>
</evidence>
<organism evidence="3 4">
    <name type="scientific">Nocardioides salarius</name>
    <dbReference type="NCBI Taxonomy" id="374513"/>
    <lineage>
        <taxon>Bacteria</taxon>
        <taxon>Bacillati</taxon>
        <taxon>Actinomycetota</taxon>
        <taxon>Actinomycetes</taxon>
        <taxon>Propionibacteriales</taxon>
        <taxon>Nocardioidaceae</taxon>
        <taxon>Nocardioides</taxon>
    </lineage>
</organism>
<protein>
    <recommendedName>
        <fullName evidence="2">RsiG-like domain-containing protein</fullName>
    </recommendedName>
</protein>
<feature type="compositionally biased region" description="Low complexity" evidence="1">
    <location>
        <begin position="1"/>
        <end position="21"/>
    </location>
</feature>
<dbReference type="Proteomes" id="UP000732378">
    <property type="component" value="Unassembled WGS sequence"/>
</dbReference>
<keyword evidence="4" id="KW-1185">Reference proteome</keyword>
<dbReference type="Pfam" id="PF22802">
    <property type="entry name" value="RsiG"/>
    <property type="match status" value="1"/>
</dbReference>
<dbReference type="InterPro" id="IPR055209">
    <property type="entry name" value="RsiG-like_dom"/>
</dbReference>
<dbReference type="RefSeq" id="WP_193670175.1">
    <property type="nucleotide sequence ID" value="NZ_JACDTV010000012.1"/>
</dbReference>
<feature type="region of interest" description="Disordered" evidence="1">
    <location>
        <begin position="1"/>
        <end position="27"/>
    </location>
</feature>
<evidence type="ECO:0000313" key="4">
    <source>
        <dbReference type="Proteomes" id="UP000732378"/>
    </source>
</evidence>
<proteinExistence type="predicted"/>
<sequence length="173" mass="19056">MTQRPTPQQAPQQTQQAQQRTGAAYDVDPGTLSLAELRGYRARLREEEDRVSYWRRVVHARTDLIEAGRDTSGGLGLDQVERALGETGSGARREALLRVRAFDPLPELPVLAEIWQHDGDPAATVARLGEASEQLSAYRTALHRRIDAATEELVARYHREPALALALLPGSAA</sequence>
<evidence type="ECO:0000259" key="2">
    <source>
        <dbReference type="Pfam" id="PF22802"/>
    </source>
</evidence>
<reference evidence="3 4" key="1">
    <citation type="submission" date="2021-01" db="EMBL/GenBank/DDBJ databases">
        <title>Sequencing the genomes of 1000 actinobacteria strains.</title>
        <authorList>
            <person name="Klenk H.-P."/>
        </authorList>
    </citation>
    <scope>NUCLEOTIDE SEQUENCE [LARGE SCALE GENOMIC DNA]</scope>
    <source>
        <strain evidence="3 4">DSM 18239</strain>
    </source>
</reference>
<name>A0ABS2M8S8_9ACTN</name>
<accession>A0ABS2M8S8</accession>
<evidence type="ECO:0000256" key="1">
    <source>
        <dbReference type="SAM" id="MobiDB-lite"/>
    </source>
</evidence>
<comment type="caution">
    <text evidence="3">The sequence shown here is derived from an EMBL/GenBank/DDBJ whole genome shotgun (WGS) entry which is preliminary data.</text>
</comment>
<dbReference type="EMBL" id="JAFBBZ010000001">
    <property type="protein sequence ID" value="MBM7507575.1"/>
    <property type="molecule type" value="Genomic_DNA"/>
</dbReference>
<feature type="domain" description="RsiG-like" evidence="2">
    <location>
        <begin position="28"/>
        <end position="71"/>
    </location>
</feature>